<feature type="compositionally biased region" description="Polar residues" evidence="2">
    <location>
        <begin position="640"/>
        <end position="649"/>
    </location>
</feature>
<accession>A0A438N9S1</accession>
<reference evidence="3 4" key="1">
    <citation type="submission" date="2017-03" db="EMBL/GenBank/DDBJ databases">
        <title>Genomes of endolithic fungi from Antarctica.</title>
        <authorList>
            <person name="Coleine C."/>
            <person name="Masonjones S."/>
            <person name="Stajich J.E."/>
        </authorList>
    </citation>
    <scope>NUCLEOTIDE SEQUENCE [LARGE SCALE GENOMIC DNA]</scope>
    <source>
        <strain evidence="3 4">CCFEE 6314</strain>
    </source>
</reference>
<feature type="compositionally biased region" description="Low complexity" evidence="2">
    <location>
        <begin position="73"/>
        <end position="82"/>
    </location>
</feature>
<dbReference type="InterPro" id="IPR024312">
    <property type="entry name" value="TACC_fungi"/>
</dbReference>
<feature type="region of interest" description="Disordered" evidence="2">
    <location>
        <begin position="225"/>
        <end position="353"/>
    </location>
</feature>
<name>A0A438N9S1_EXOME</name>
<feature type="compositionally biased region" description="Basic and acidic residues" evidence="2">
    <location>
        <begin position="152"/>
        <end position="164"/>
    </location>
</feature>
<feature type="coiled-coil region" evidence="1">
    <location>
        <begin position="563"/>
        <end position="590"/>
    </location>
</feature>
<feature type="compositionally biased region" description="Basic and acidic residues" evidence="2">
    <location>
        <begin position="22"/>
        <end position="33"/>
    </location>
</feature>
<dbReference type="VEuPathDB" id="FungiDB:PV10_07463"/>
<feature type="region of interest" description="Disordered" evidence="2">
    <location>
        <begin position="1"/>
        <end position="164"/>
    </location>
</feature>
<feature type="compositionally biased region" description="Polar residues" evidence="2">
    <location>
        <begin position="1"/>
        <end position="17"/>
    </location>
</feature>
<dbReference type="PANTHER" id="PTHR45615">
    <property type="entry name" value="MYOSIN HEAVY CHAIN, NON-MUSCLE"/>
    <property type="match status" value="1"/>
</dbReference>
<gene>
    <name evidence="3" type="ORF">B0A52_03559</name>
</gene>
<dbReference type="AlphaFoldDB" id="A0A438N9S1"/>
<feature type="compositionally biased region" description="Low complexity" evidence="2">
    <location>
        <begin position="281"/>
        <end position="299"/>
    </location>
</feature>
<dbReference type="OrthoDB" id="5367584at2759"/>
<dbReference type="PANTHER" id="PTHR45615:SF40">
    <property type="entry name" value="MYOSIN HEAVY CHAIN, NON-MUSCLE"/>
    <property type="match status" value="1"/>
</dbReference>
<dbReference type="EMBL" id="NAJM01000012">
    <property type="protein sequence ID" value="RVX72371.1"/>
    <property type="molecule type" value="Genomic_DNA"/>
</dbReference>
<evidence type="ECO:0000256" key="1">
    <source>
        <dbReference type="SAM" id="Coils"/>
    </source>
</evidence>
<dbReference type="Gene3D" id="1.10.287.1490">
    <property type="match status" value="1"/>
</dbReference>
<feature type="region of interest" description="Disordered" evidence="2">
    <location>
        <begin position="624"/>
        <end position="649"/>
    </location>
</feature>
<organism evidence="3 4">
    <name type="scientific">Exophiala mesophila</name>
    <name type="common">Black yeast-like fungus</name>
    <dbReference type="NCBI Taxonomy" id="212818"/>
    <lineage>
        <taxon>Eukaryota</taxon>
        <taxon>Fungi</taxon>
        <taxon>Dikarya</taxon>
        <taxon>Ascomycota</taxon>
        <taxon>Pezizomycotina</taxon>
        <taxon>Eurotiomycetes</taxon>
        <taxon>Chaetothyriomycetidae</taxon>
        <taxon>Chaetothyriales</taxon>
        <taxon>Herpotrichiellaceae</taxon>
        <taxon>Exophiala</taxon>
    </lineage>
</organism>
<keyword evidence="1" id="KW-0175">Coiled coil</keyword>
<feature type="compositionally biased region" description="Low complexity" evidence="2">
    <location>
        <begin position="236"/>
        <end position="248"/>
    </location>
</feature>
<evidence type="ECO:0000313" key="4">
    <source>
        <dbReference type="Proteomes" id="UP000288859"/>
    </source>
</evidence>
<feature type="compositionally biased region" description="Basic and acidic residues" evidence="2">
    <location>
        <begin position="502"/>
        <end position="518"/>
    </location>
</feature>
<comment type="caution">
    <text evidence="3">The sequence shown here is derived from an EMBL/GenBank/DDBJ whole genome shotgun (WGS) entry which is preliminary data.</text>
</comment>
<dbReference type="GO" id="GO:0016460">
    <property type="term" value="C:myosin II complex"/>
    <property type="evidence" value="ECO:0007669"/>
    <property type="project" value="TreeGrafter"/>
</dbReference>
<sequence length="794" mass="87159">MPEPLSTLSPSKQNSRLSPVKLRFDKQAHDQHPDNQPYSPVTPSSHEFPGSASIKKMTIDIPKLDMDRPISPPTTSSPSASPRKGFSPIKYRLQDHSDAHSSPPGSPADPTLRFNQGLTLALDSSEVPVHTDSSSESVTHHSPESTSTTSAGRDDLTKSTDKLDLDDITLGFDDKTIHDDTVGDLSTISAINTDTTRFANMRNSPSKSTRADVWSPSKQLRTSIITSTPNTAQRPLRLLSSSRNSTSSNEDDDATPRRPRNSNDATTDLMNFTGQTNIVIAPPQSAPRSMRRSPSGRGAFPIKINPSPFHRSQASVDRERATGRSPQKQHQAVFGDKNTPTTPAAPRQSGYGSSTGLGMDLLDIDLEPMATPRSIPTVTPRELETLRSELQSRISGLEATLSGKEAEVMALKRSITDAEVRAGKISEELRTERGSREELELAKDDLERRSREMEEVLREVKQNIFLEEREKEKLRRQAEDADRRAEEQEIRILELQASLDTLRSDRVKNTPSPEKGHEPGTPGMAADIDFAVKDATEKVARELHTLYKSKHERKVSDLKVSYEKRWIKQVEQLRSDLKASQDEVLKLQTEREATMSGVIPGQSEALSRMEGQIEELRRWNEEATAGKKMAEAESAGLRSQVDSLTNETQSLRKEIEQERIEKGELVAQVDVFLAMSAQAEEQRLAQQQQQQQQQAPPVSPPQSEDGTGRPRSAAAYASPHKSRNSVSGISDLRAAGGSSRPRPMSMLQKPTAGKYSGIPAPGSGLKMAGSKLNGYGGRGNGIMDGITRMGAGGR</sequence>
<evidence type="ECO:0000256" key="2">
    <source>
        <dbReference type="SAM" id="MobiDB-lite"/>
    </source>
</evidence>
<protein>
    <submittedName>
        <fullName evidence="3">Uncharacterized protein</fullName>
    </submittedName>
</protein>
<proteinExistence type="predicted"/>
<dbReference type="GO" id="GO:0005737">
    <property type="term" value="C:cytoplasm"/>
    <property type="evidence" value="ECO:0007669"/>
    <property type="project" value="TreeGrafter"/>
</dbReference>
<feature type="region of interest" description="Disordered" evidence="2">
    <location>
        <begin position="775"/>
        <end position="794"/>
    </location>
</feature>
<dbReference type="GO" id="GO:0051015">
    <property type="term" value="F:actin filament binding"/>
    <property type="evidence" value="ECO:0007669"/>
    <property type="project" value="TreeGrafter"/>
</dbReference>
<dbReference type="GO" id="GO:0032982">
    <property type="term" value="C:myosin filament"/>
    <property type="evidence" value="ECO:0007669"/>
    <property type="project" value="TreeGrafter"/>
</dbReference>
<evidence type="ECO:0000313" key="3">
    <source>
        <dbReference type="EMBL" id="RVX72371.1"/>
    </source>
</evidence>
<dbReference type="GO" id="GO:0000146">
    <property type="term" value="F:microfilament motor activity"/>
    <property type="evidence" value="ECO:0007669"/>
    <property type="project" value="TreeGrafter"/>
</dbReference>
<feature type="region of interest" description="Disordered" evidence="2">
    <location>
        <begin position="502"/>
        <end position="524"/>
    </location>
</feature>
<dbReference type="Proteomes" id="UP000288859">
    <property type="component" value="Unassembled WGS sequence"/>
</dbReference>
<feature type="compositionally biased region" description="Polar residues" evidence="2">
    <location>
        <begin position="262"/>
        <end position="278"/>
    </location>
</feature>
<feature type="compositionally biased region" description="Polar residues" evidence="2">
    <location>
        <begin position="34"/>
        <end position="45"/>
    </location>
</feature>
<feature type="region of interest" description="Disordered" evidence="2">
    <location>
        <begin position="682"/>
        <end position="763"/>
    </location>
</feature>
<dbReference type="Pfam" id="PF12709">
    <property type="entry name" value="Fungal_TACC"/>
    <property type="match status" value="1"/>
</dbReference>
<feature type="compositionally biased region" description="Low complexity" evidence="2">
    <location>
        <begin position="682"/>
        <end position="704"/>
    </location>
</feature>